<gene>
    <name evidence="3" type="ORF">TTRE_0000054801</name>
</gene>
<keyword evidence="2" id="KW-0732">Signal</keyword>
<evidence type="ECO:0000313" key="3">
    <source>
        <dbReference type="EMBL" id="CDW52289.1"/>
    </source>
</evidence>
<dbReference type="EMBL" id="HG805819">
    <property type="protein sequence ID" value="CDW52289.1"/>
    <property type="molecule type" value="Genomic_DNA"/>
</dbReference>
<name>A0A077YX18_TRITR</name>
<proteinExistence type="predicted"/>
<feature type="region of interest" description="Disordered" evidence="1">
    <location>
        <begin position="64"/>
        <end position="94"/>
    </location>
</feature>
<evidence type="ECO:0000313" key="4">
    <source>
        <dbReference type="Proteomes" id="UP000030665"/>
    </source>
</evidence>
<dbReference type="AlphaFoldDB" id="A0A077YX18"/>
<keyword evidence="4" id="KW-1185">Reference proteome</keyword>
<feature type="region of interest" description="Disordered" evidence="1">
    <location>
        <begin position="125"/>
        <end position="155"/>
    </location>
</feature>
<protein>
    <submittedName>
        <fullName evidence="3">Uncharacterized protein</fullName>
    </submittedName>
</protein>
<dbReference type="Proteomes" id="UP000030665">
    <property type="component" value="Unassembled WGS sequence"/>
</dbReference>
<evidence type="ECO:0000256" key="1">
    <source>
        <dbReference type="SAM" id="MobiDB-lite"/>
    </source>
</evidence>
<feature type="region of interest" description="Disordered" evidence="1">
    <location>
        <begin position="28"/>
        <end position="51"/>
    </location>
</feature>
<reference evidence="3" key="2">
    <citation type="submission" date="2014-03" db="EMBL/GenBank/DDBJ databases">
        <title>The whipworm genome and dual-species transcriptomics of an intimate host-pathogen interaction.</title>
        <authorList>
            <person name="Foth B.J."/>
            <person name="Tsai I.J."/>
            <person name="Reid A.J."/>
            <person name="Bancroft A.J."/>
            <person name="Nichol S."/>
            <person name="Tracey A."/>
            <person name="Holroyd N."/>
            <person name="Cotton J.A."/>
            <person name="Stanley E.J."/>
            <person name="Zarowiecki M."/>
            <person name="Liu J.Z."/>
            <person name="Huckvale T."/>
            <person name="Cooper P.J."/>
            <person name="Grencis R.K."/>
            <person name="Berriman M."/>
        </authorList>
    </citation>
    <scope>NUCLEOTIDE SEQUENCE [LARGE SCALE GENOMIC DNA]</scope>
</reference>
<sequence>MKASLFVLISFCIWQIHSAPVPLPRQEEYQDGPVQEEQTGSVEEVDVERDAEIPAELVQQSQLLEERRRAKRQAQDDEETIDADEFRSEVQRSRRHGSHRDYRLCFVPPFPLWCYDYHKRRSTTTTTTTTPISDITTRTTRSRRTTTTTTTTPFSDITTRTTRRTTTTTTTPFSDITTRTTRRTTTTTPFSDITTSRYPCHWWWMCSSTTTTTTPISDVPITTTTTTTPFSDFPTTTTTPFSDITLTSGSVPRIRFEHAVVKANKKLSKASNIFGYLKRYEQQY</sequence>
<reference evidence="3" key="1">
    <citation type="submission" date="2014-01" db="EMBL/GenBank/DDBJ databases">
        <authorList>
            <person name="Aslett M."/>
        </authorList>
    </citation>
    <scope>NUCLEOTIDE SEQUENCE</scope>
</reference>
<feature type="chain" id="PRO_5001728190" evidence="2">
    <location>
        <begin position="19"/>
        <end position="284"/>
    </location>
</feature>
<accession>A0A077YX18</accession>
<evidence type="ECO:0000256" key="2">
    <source>
        <dbReference type="SAM" id="SignalP"/>
    </source>
</evidence>
<organism evidence="3 4">
    <name type="scientific">Trichuris trichiura</name>
    <name type="common">Whipworm</name>
    <name type="synonym">Trichocephalus trichiurus</name>
    <dbReference type="NCBI Taxonomy" id="36087"/>
    <lineage>
        <taxon>Eukaryota</taxon>
        <taxon>Metazoa</taxon>
        <taxon>Ecdysozoa</taxon>
        <taxon>Nematoda</taxon>
        <taxon>Enoplea</taxon>
        <taxon>Dorylaimia</taxon>
        <taxon>Trichinellida</taxon>
        <taxon>Trichuridae</taxon>
        <taxon>Trichuris</taxon>
    </lineage>
</organism>
<feature type="signal peptide" evidence="2">
    <location>
        <begin position="1"/>
        <end position="18"/>
    </location>
</feature>